<dbReference type="NCBIfam" id="TIGR00326">
    <property type="entry name" value="eubact_ribD"/>
    <property type="match status" value="1"/>
</dbReference>
<comment type="similarity">
    <text evidence="5 12">In the C-terminal section; belongs to the HTP reductase family.</text>
</comment>
<dbReference type="InterPro" id="IPR011549">
    <property type="entry name" value="RibD_C"/>
</dbReference>
<dbReference type="PANTHER" id="PTHR38011">
    <property type="entry name" value="DIHYDROFOLATE REDUCTASE FAMILY PROTEIN (AFU_ORTHOLOGUE AFUA_8G06820)"/>
    <property type="match status" value="1"/>
</dbReference>
<evidence type="ECO:0000256" key="12">
    <source>
        <dbReference type="PIRNR" id="PIRNR006769"/>
    </source>
</evidence>
<dbReference type="EC" id="1.1.1.193" evidence="12"/>
<comment type="function">
    <text evidence="1 12">Converts 2,5-diamino-6-(ribosylamino)-4(3h)-pyrimidinone 5'-phosphate into 5-amino-6-(ribosylamino)-2,4(1h,3h)-pyrimidinedione 5'-phosphate.</text>
</comment>
<evidence type="ECO:0000256" key="7">
    <source>
        <dbReference type="ARBA" id="ARBA00022723"/>
    </source>
</evidence>
<dbReference type="InterPro" id="IPR002734">
    <property type="entry name" value="RibDG_C"/>
</dbReference>
<evidence type="ECO:0000256" key="2">
    <source>
        <dbReference type="ARBA" id="ARBA00004882"/>
    </source>
</evidence>
<keyword evidence="7 12" id="KW-0479">Metal-binding</keyword>
<evidence type="ECO:0000256" key="4">
    <source>
        <dbReference type="ARBA" id="ARBA00005259"/>
    </source>
</evidence>
<dbReference type="PROSITE" id="PS00903">
    <property type="entry name" value="CYT_DCMP_DEAMINASES_1"/>
    <property type="match status" value="1"/>
</dbReference>
<name>A0ABW2YML5_9GAMM</name>
<dbReference type="NCBIfam" id="TIGR00227">
    <property type="entry name" value="ribD_Cterm"/>
    <property type="match status" value="1"/>
</dbReference>
<dbReference type="GO" id="GO:0008703">
    <property type="term" value="F:5-amino-6-(5-phosphoribosylamino)uracil reductase activity"/>
    <property type="evidence" value="ECO:0007669"/>
    <property type="project" value="UniProtKB-EC"/>
</dbReference>
<dbReference type="InterPro" id="IPR016193">
    <property type="entry name" value="Cytidine_deaminase-like"/>
</dbReference>
<evidence type="ECO:0000256" key="9">
    <source>
        <dbReference type="ARBA" id="ARBA00022857"/>
    </source>
</evidence>
<keyword evidence="15" id="KW-1185">Reference proteome</keyword>
<comment type="similarity">
    <text evidence="4 12">In the N-terminal section; belongs to the cytidine and deoxycytidylate deaminase family.</text>
</comment>
<dbReference type="RefSeq" id="WP_386812117.1">
    <property type="nucleotide sequence ID" value="NZ_JBHTIH010000003.1"/>
</dbReference>
<sequence>MTWCRRGPRASGGAIRVTETFTATDHALMARALRLAERGTYTTKPNPMVGCVLAHGDDVVGEGWHQRAGEPHAEVLALQAAGERAKGATAYVTLEPCAHVGKTGPCADALIAAGVARVVAAMRDPFPQVDGAGFDKLRAAGIAVEYGLMETQARALNRGWLSRIERGRPWLRIKLATSLDGRSALASGESKWISGEASRLDVQRWRARCGAIVTGAGTVLVDDPSLTVRLGDDTPFVAPLRVVLDPGLATVARGRVREGDAPTLYLHAPDAKPPRGLSAQTAPVAVHGGRFDLDAVLKLLAAREVNEVQLEAGATLAGAFLAAGLVDELLLYVAPVLLGSRARPLFEGLDIDAMTQKLKLTVVESRRIGEDVRLLLQPAQDAPRQ</sequence>
<proteinExistence type="inferred from homology"/>
<dbReference type="Pfam" id="PF01872">
    <property type="entry name" value="RibD_C"/>
    <property type="match status" value="1"/>
</dbReference>
<keyword evidence="9 12" id="KW-0521">NADP</keyword>
<evidence type="ECO:0000256" key="1">
    <source>
        <dbReference type="ARBA" id="ARBA00002151"/>
    </source>
</evidence>
<comment type="catalytic activity">
    <reaction evidence="12">
        <text>2,5-diamino-6-hydroxy-4-(5-phosphoribosylamino)-pyrimidine + H2O + H(+) = 5-amino-6-(5-phospho-D-ribosylamino)uracil + NH4(+)</text>
        <dbReference type="Rhea" id="RHEA:21868"/>
        <dbReference type="ChEBI" id="CHEBI:15377"/>
        <dbReference type="ChEBI" id="CHEBI:15378"/>
        <dbReference type="ChEBI" id="CHEBI:28938"/>
        <dbReference type="ChEBI" id="CHEBI:58453"/>
        <dbReference type="ChEBI" id="CHEBI:58614"/>
        <dbReference type="EC" id="3.5.4.26"/>
    </reaction>
</comment>
<dbReference type="EMBL" id="JBHTIH010000003">
    <property type="protein sequence ID" value="MFD0739106.1"/>
    <property type="molecule type" value="Genomic_DNA"/>
</dbReference>
<evidence type="ECO:0000256" key="3">
    <source>
        <dbReference type="ARBA" id="ARBA00004910"/>
    </source>
</evidence>
<accession>A0ABW2YML5</accession>
<evidence type="ECO:0000256" key="5">
    <source>
        <dbReference type="ARBA" id="ARBA00007417"/>
    </source>
</evidence>
<evidence type="ECO:0000256" key="8">
    <source>
        <dbReference type="ARBA" id="ARBA00022833"/>
    </source>
</evidence>
<keyword evidence="10 12" id="KW-0560">Oxidoreductase</keyword>
<keyword evidence="12 14" id="KW-0378">Hydrolase</keyword>
<reference evidence="15" key="1">
    <citation type="journal article" date="2019" name="Int. J. Syst. Evol. Microbiol.">
        <title>The Global Catalogue of Microorganisms (GCM) 10K type strain sequencing project: providing services to taxonomists for standard genome sequencing and annotation.</title>
        <authorList>
            <consortium name="The Broad Institute Genomics Platform"/>
            <consortium name="The Broad Institute Genome Sequencing Center for Infectious Disease"/>
            <person name="Wu L."/>
            <person name="Ma J."/>
        </authorList>
    </citation>
    <scope>NUCLEOTIDE SEQUENCE [LARGE SCALE GENOMIC DNA]</scope>
    <source>
        <strain evidence="15">CCUG 55491</strain>
    </source>
</reference>
<comment type="pathway">
    <text evidence="3 12">Cofactor biosynthesis; riboflavin biosynthesis; 5-amino-6-(D-ribitylamino)uracil from GTP: step 3/4.</text>
</comment>
<keyword evidence="8 12" id="KW-0862">Zinc</keyword>
<dbReference type="PROSITE" id="PS51747">
    <property type="entry name" value="CYT_DCMP_DEAMINASES_2"/>
    <property type="match status" value="1"/>
</dbReference>
<dbReference type="InterPro" id="IPR002125">
    <property type="entry name" value="CMP_dCMP_dom"/>
</dbReference>
<keyword evidence="11" id="KW-0511">Multifunctional enzyme</keyword>
<dbReference type="Pfam" id="PF00383">
    <property type="entry name" value="dCMP_cyt_deam_1"/>
    <property type="match status" value="1"/>
</dbReference>
<dbReference type="SUPFAM" id="SSF53597">
    <property type="entry name" value="Dihydrofolate reductase-like"/>
    <property type="match status" value="1"/>
</dbReference>
<comment type="caution">
    <text evidence="14">The sequence shown here is derived from an EMBL/GenBank/DDBJ whole genome shotgun (WGS) entry which is preliminary data.</text>
</comment>
<dbReference type="PIRSF" id="PIRSF006769">
    <property type="entry name" value="RibD"/>
    <property type="match status" value="1"/>
</dbReference>
<evidence type="ECO:0000256" key="10">
    <source>
        <dbReference type="ARBA" id="ARBA00023002"/>
    </source>
</evidence>
<dbReference type="InterPro" id="IPR016192">
    <property type="entry name" value="APOBEC/CMP_deaminase_Zn-bd"/>
</dbReference>
<dbReference type="Gene3D" id="3.40.140.10">
    <property type="entry name" value="Cytidine Deaminase, domain 2"/>
    <property type="match status" value="1"/>
</dbReference>
<dbReference type="SUPFAM" id="SSF53927">
    <property type="entry name" value="Cytidine deaminase-like"/>
    <property type="match status" value="1"/>
</dbReference>
<comment type="pathway">
    <text evidence="2 12">Cofactor biosynthesis; riboflavin biosynthesis; 5-amino-6-(D-ribitylamino)uracil from GTP: step 2/4.</text>
</comment>
<gene>
    <name evidence="14" type="primary">ribD</name>
    <name evidence="14" type="ORF">ACFQZQ_07410</name>
</gene>
<evidence type="ECO:0000259" key="13">
    <source>
        <dbReference type="PROSITE" id="PS51747"/>
    </source>
</evidence>
<comment type="catalytic activity">
    <reaction evidence="12">
        <text>5-amino-6-(5-phospho-D-ribitylamino)uracil + NADP(+) = 5-amino-6-(5-phospho-D-ribosylamino)uracil + NADPH + H(+)</text>
        <dbReference type="Rhea" id="RHEA:17845"/>
        <dbReference type="ChEBI" id="CHEBI:15378"/>
        <dbReference type="ChEBI" id="CHEBI:57783"/>
        <dbReference type="ChEBI" id="CHEBI:58349"/>
        <dbReference type="ChEBI" id="CHEBI:58421"/>
        <dbReference type="ChEBI" id="CHEBI:58453"/>
        <dbReference type="EC" id="1.1.1.193"/>
    </reaction>
</comment>
<organism evidence="14 15">
    <name type="scientific">Lysobacter koreensis</name>
    <dbReference type="NCBI Taxonomy" id="266122"/>
    <lineage>
        <taxon>Bacteria</taxon>
        <taxon>Pseudomonadati</taxon>
        <taxon>Pseudomonadota</taxon>
        <taxon>Gammaproteobacteria</taxon>
        <taxon>Lysobacterales</taxon>
        <taxon>Lysobacteraceae</taxon>
        <taxon>Lysobacter</taxon>
    </lineage>
</organism>
<dbReference type="Gene3D" id="3.40.430.10">
    <property type="entry name" value="Dihydrofolate Reductase, subunit A"/>
    <property type="match status" value="1"/>
</dbReference>
<comment type="cofactor">
    <cofactor evidence="12">
        <name>Zn(2+)</name>
        <dbReference type="ChEBI" id="CHEBI:29105"/>
    </cofactor>
    <text evidence="12">Binds 1 zinc ion.</text>
</comment>
<dbReference type="PANTHER" id="PTHR38011:SF7">
    <property type="entry name" value="2,5-DIAMINO-6-RIBOSYLAMINO-4(3H)-PYRIMIDINONE 5'-PHOSPHATE REDUCTASE"/>
    <property type="match status" value="1"/>
</dbReference>
<protein>
    <recommendedName>
        <fullName evidence="12">Riboflavin biosynthesis protein RibD</fullName>
    </recommendedName>
    <domain>
        <recommendedName>
            <fullName evidence="12">Diaminohydroxyphosphoribosylaminopyrimidine deaminase</fullName>
            <shortName evidence="12">DRAP deaminase</shortName>
            <ecNumber evidence="12">3.5.4.26</ecNumber>
        </recommendedName>
        <alternativeName>
            <fullName evidence="12">Riboflavin-specific deaminase</fullName>
        </alternativeName>
    </domain>
    <domain>
        <recommendedName>
            <fullName evidence="12">5-amino-6-(5-phosphoribosylamino)uracil reductase</fullName>
            <ecNumber evidence="12">1.1.1.193</ecNumber>
        </recommendedName>
        <alternativeName>
            <fullName evidence="12">HTP reductase</fullName>
        </alternativeName>
    </domain>
</protein>
<dbReference type="InterPro" id="IPR004794">
    <property type="entry name" value="Eubact_RibD"/>
</dbReference>
<dbReference type="CDD" id="cd01284">
    <property type="entry name" value="Riboflavin_deaminase-reductase"/>
    <property type="match status" value="1"/>
</dbReference>
<evidence type="ECO:0000313" key="15">
    <source>
        <dbReference type="Proteomes" id="UP001597090"/>
    </source>
</evidence>
<dbReference type="InterPro" id="IPR024072">
    <property type="entry name" value="DHFR-like_dom_sf"/>
</dbReference>
<dbReference type="EC" id="3.5.4.26" evidence="12"/>
<evidence type="ECO:0000313" key="14">
    <source>
        <dbReference type="EMBL" id="MFD0739106.1"/>
    </source>
</evidence>
<dbReference type="InterPro" id="IPR050765">
    <property type="entry name" value="Riboflavin_Biosynth_HTPR"/>
</dbReference>
<evidence type="ECO:0000256" key="6">
    <source>
        <dbReference type="ARBA" id="ARBA00022619"/>
    </source>
</evidence>
<keyword evidence="6 12" id="KW-0686">Riboflavin biosynthesis</keyword>
<dbReference type="Proteomes" id="UP001597090">
    <property type="component" value="Unassembled WGS sequence"/>
</dbReference>
<evidence type="ECO:0000256" key="11">
    <source>
        <dbReference type="ARBA" id="ARBA00023268"/>
    </source>
</evidence>
<dbReference type="GO" id="GO:0008835">
    <property type="term" value="F:diaminohydroxyphosphoribosylaminopyrimidine deaminase activity"/>
    <property type="evidence" value="ECO:0007669"/>
    <property type="project" value="UniProtKB-EC"/>
</dbReference>
<feature type="domain" description="CMP/dCMP-type deaminase" evidence="13">
    <location>
        <begin position="23"/>
        <end position="145"/>
    </location>
</feature>